<keyword evidence="3" id="KW-1185">Reference proteome</keyword>
<evidence type="ECO:0000313" key="3">
    <source>
        <dbReference type="Proteomes" id="UP001260188"/>
    </source>
</evidence>
<proteinExistence type="predicted"/>
<feature type="transmembrane region" description="Helical" evidence="1">
    <location>
        <begin position="12"/>
        <end position="30"/>
    </location>
</feature>
<feature type="transmembrane region" description="Helical" evidence="1">
    <location>
        <begin position="92"/>
        <end position="113"/>
    </location>
</feature>
<dbReference type="Proteomes" id="UP001260188">
    <property type="component" value="Unassembled WGS sequence"/>
</dbReference>
<keyword evidence="1" id="KW-1133">Transmembrane helix</keyword>
<dbReference type="EMBL" id="JAVIZA010000001">
    <property type="protein sequence ID" value="MDR6168085.1"/>
    <property type="molecule type" value="Genomic_DNA"/>
</dbReference>
<gene>
    <name evidence="2" type="ORF">QE367_002289</name>
</gene>
<name>A0ABU1I2G5_9MICO</name>
<keyword evidence="1" id="KW-0812">Transmembrane</keyword>
<reference evidence="2 3" key="1">
    <citation type="submission" date="2023-08" db="EMBL/GenBank/DDBJ databases">
        <title>Functional and genomic diversity of the sorghum phyllosphere microbiome.</title>
        <authorList>
            <person name="Shade A."/>
        </authorList>
    </citation>
    <scope>NUCLEOTIDE SEQUENCE [LARGE SCALE GENOMIC DNA]</scope>
    <source>
        <strain evidence="2 3">SORGH_AS_0919</strain>
    </source>
</reference>
<accession>A0ABU1I2G5</accession>
<protein>
    <submittedName>
        <fullName evidence="2">Uncharacterized protein</fullName>
    </submittedName>
</protein>
<keyword evidence="1" id="KW-0472">Membrane</keyword>
<organism evidence="2 3">
    <name type="scientific">Microbacterium paludicola</name>
    <dbReference type="NCBI Taxonomy" id="300019"/>
    <lineage>
        <taxon>Bacteria</taxon>
        <taxon>Bacillati</taxon>
        <taxon>Actinomycetota</taxon>
        <taxon>Actinomycetes</taxon>
        <taxon>Micrococcales</taxon>
        <taxon>Microbacteriaceae</taxon>
        <taxon>Microbacterium</taxon>
    </lineage>
</organism>
<comment type="caution">
    <text evidence="2">The sequence shown here is derived from an EMBL/GenBank/DDBJ whole genome shotgun (WGS) entry which is preliminary data.</text>
</comment>
<dbReference type="RefSeq" id="WP_071918755.1">
    <property type="nucleotide sequence ID" value="NZ_CP018134.1"/>
</dbReference>
<evidence type="ECO:0000256" key="1">
    <source>
        <dbReference type="SAM" id="Phobius"/>
    </source>
</evidence>
<evidence type="ECO:0000313" key="2">
    <source>
        <dbReference type="EMBL" id="MDR6168085.1"/>
    </source>
</evidence>
<sequence length="129" mass="13509">MTSRTGTRALKLSFAFVAAVLWAGALLAAMPAGINDGPSGACTHAVGNRPVFDLSVVPESVAAHGAWQLFPLGVGCRYTAPTGESVFVGPSYGPSIIALHALAVTVILAGVVVKDRWREPRRRDDLLRA</sequence>